<dbReference type="EMBL" id="BJXX01000144">
    <property type="protein sequence ID" value="GEN35654.1"/>
    <property type="molecule type" value="Genomic_DNA"/>
</dbReference>
<protein>
    <submittedName>
        <fullName evidence="2">Uncharacterized protein</fullName>
    </submittedName>
</protein>
<dbReference type="AlphaFoldDB" id="A0A511V9P2"/>
<evidence type="ECO:0000313" key="3">
    <source>
        <dbReference type="Proteomes" id="UP000321157"/>
    </source>
</evidence>
<gene>
    <name evidence="2" type="ORF">ADA01nite_31140</name>
</gene>
<reference evidence="2 3" key="1">
    <citation type="submission" date="2019-07" db="EMBL/GenBank/DDBJ databases">
        <title>Whole genome shotgun sequence of Aneurinibacillus danicus NBRC 102444.</title>
        <authorList>
            <person name="Hosoyama A."/>
            <person name="Uohara A."/>
            <person name="Ohji S."/>
            <person name="Ichikawa N."/>
        </authorList>
    </citation>
    <scope>NUCLEOTIDE SEQUENCE [LARGE SCALE GENOMIC DNA]</scope>
    <source>
        <strain evidence="2 3">NBRC 102444</strain>
    </source>
</reference>
<feature type="chain" id="PRO_5039013388" evidence="1">
    <location>
        <begin position="25"/>
        <end position="180"/>
    </location>
</feature>
<name>A0A511V9P2_9BACL</name>
<evidence type="ECO:0000313" key="2">
    <source>
        <dbReference type="EMBL" id="GEN35654.1"/>
    </source>
</evidence>
<keyword evidence="1" id="KW-0732">Signal</keyword>
<proteinExistence type="predicted"/>
<sequence length="180" mass="20498">MNKITKVAVSCLLTLAVSAPIVTAPKPIEAAAKKSTVKQSYTPAERAYIKHQSNVLYKLRIQTEDFINFIEQADKYEDEEFAAIVMSKLDGWNETLKQAAKYRPQDVPGKFKKVQSLFVQATNYNTSAYQIIHSAFLGDKELSDAEMDSKMEKFVKQHFSFIGKASTFDQEIKRLNKLYQ</sequence>
<keyword evidence="3" id="KW-1185">Reference proteome</keyword>
<organism evidence="2 3">
    <name type="scientific">Aneurinibacillus danicus</name>
    <dbReference type="NCBI Taxonomy" id="267746"/>
    <lineage>
        <taxon>Bacteria</taxon>
        <taxon>Bacillati</taxon>
        <taxon>Bacillota</taxon>
        <taxon>Bacilli</taxon>
        <taxon>Bacillales</taxon>
        <taxon>Paenibacillaceae</taxon>
        <taxon>Aneurinibacillus group</taxon>
        <taxon>Aneurinibacillus</taxon>
    </lineage>
</organism>
<dbReference type="Proteomes" id="UP000321157">
    <property type="component" value="Unassembled WGS sequence"/>
</dbReference>
<accession>A0A511V9P2</accession>
<feature type="signal peptide" evidence="1">
    <location>
        <begin position="1"/>
        <end position="24"/>
    </location>
</feature>
<dbReference type="OrthoDB" id="2680656at2"/>
<evidence type="ECO:0000256" key="1">
    <source>
        <dbReference type="SAM" id="SignalP"/>
    </source>
</evidence>
<dbReference type="RefSeq" id="WP_146811182.1">
    <property type="nucleotide sequence ID" value="NZ_BJXX01000144.1"/>
</dbReference>
<comment type="caution">
    <text evidence="2">The sequence shown here is derived from an EMBL/GenBank/DDBJ whole genome shotgun (WGS) entry which is preliminary data.</text>
</comment>